<proteinExistence type="predicted"/>
<gene>
    <name evidence="2" type="ORF">chiPu_0016739</name>
</gene>
<organism evidence="2 3">
    <name type="scientific">Chiloscyllium punctatum</name>
    <name type="common">Brownbanded bambooshark</name>
    <name type="synonym">Hemiscyllium punctatum</name>
    <dbReference type="NCBI Taxonomy" id="137246"/>
    <lineage>
        <taxon>Eukaryota</taxon>
        <taxon>Metazoa</taxon>
        <taxon>Chordata</taxon>
        <taxon>Craniata</taxon>
        <taxon>Vertebrata</taxon>
        <taxon>Chondrichthyes</taxon>
        <taxon>Elasmobranchii</taxon>
        <taxon>Galeomorphii</taxon>
        <taxon>Galeoidea</taxon>
        <taxon>Orectolobiformes</taxon>
        <taxon>Hemiscylliidae</taxon>
        <taxon>Chiloscyllium</taxon>
    </lineage>
</organism>
<protein>
    <submittedName>
        <fullName evidence="2">Uncharacterized protein</fullName>
    </submittedName>
</protein>
<evidence type="ECO:0000313" key="2">
    <source>
        <dbReference type="EMBL" id="GCC38227.1"/>
    </source>
</evidence>
<feature type="region of interest" description="Disordered" evidence="1">
    <location>
        <begin position="47"/>
        <end position="80"/>
    </location>
</feature>
<sequence>MSIQRLEFVKVLMADDIPRRPRGSESRVTLGDVGAVSLRGLSMLTLREGRRTGEEEGEEEEEGLPGLETAGKGEMGGERG</sequence>
<name>A0A401T6I7_CHIPU</name>
<accession>A0A401T6I7</accession>
<dbReference type="EMBL" id="BEZZ01001138">
    <property type="protein sequence ID" value="GCC38227.1"/>
    <property type="molecule type" value="Genomic_DNA"/>
</dbReference>
<dbReference type="Proteomes" id="UP000287033">
    <property type="component" value="Unassembled WGS sequence"/>
</dbReference>
<reference evidence="2 3" key="1">
    <citation type="journal article" date="2018" name="Nat. Ecol. Evol.">
        <title>Shark genomes provide insights into elasmobranch evolution and the origin of vertebrates.</title>
        <authorList>
            <person name="Hara Y"/>
            <person name="Yamaguchi K"/>
            <person name="Onimaru K"/>
            <person name="Kadota M"/>
            <person name="Koyanagi M"/>
            <person name="Keeley SD"/>
            <person name="Tatsumi K"/>
            <person name="Tanaka K"/>
            <person name="Motone F"/>
            <person name="Kageyama Y"/>
            <person name="Nozu R"/>
            <person name="Adachi N"/>
            <person name="Nishimura O"/>
            <person name="Nakagawa R"/>
            <person name="Tanegashima C"/>
            <person name="Kiyatake I"/>
            <person name="Matsumoto R"/>
            <person name="Murakumo K"/>
            <person name="Nishida K"/>
            <person name="Terakita A"/>
            <person name="Kuratani S"/>
            <person name="Sato K"/>
            <person name="Hyodo S Kuraku.S."/>
        </authorList>
    </citation>
    <scope>NUCLEOTIDE SEQUENCE [LARGE SCALE GENOMIC DNA]</scope>
</reference>
<evidence type="ECO:0000313" key="3">
    <source>
        <dbReference type="Proteomes" id="UP000287033"/>
    </source>
</evidence>
<keyword evidence="3" id="KW-1185">Reference proteome</keyword>
<evidence type="ECO:0000256" key="1">
    <source>
        <dbReference type="SAM" id="MobiDB-lite"/>
    </source>
</evidence>
<comment type="caution">
    <text evidence="2">The sequence shown here is derived from an EMBL/GenBank/DDBJ whole genome shotgun (WGS) entry which is preliminary data.</text>
</comment>
<dbReference type="AlphaFoldDB" id="A0A401T6I7"/>